<protein>
    <submittedName>
        <fullName evidence="1">Uncharacterized protein</fullName>
    </submittedName>
</protein>
<dbReference type="SUPFAM" id="SSF52047">
    <property type="entry name" value="RNI-like"/>
    <property type="match status" value="1"/>
</dbReference>
<sequence length="920" mass="109098">MIGNFIPCKGFKNLEKMTYDKENFGQHNLSTIIIRIFIQNYLVVFEDCVGIPTNGMLDIRDVNQHAIFLKKQFYRTHISLSLTTVKKLALYFSRAKMGTLDFLNLNFHVNNEIERQLSRIKLYNVINDEKECKLLHMKLKKKRQIWNQTLESKIKFNCSFDGVTTVEEPTMDLNKRKKGKNQINFETKNCSDIIFFSDEQRLKSSSEKNDVEFNFILLNNKSLPHKRKTHVFTYRKDNFVSFQILEDTLNSRLSPNQNGKIQCNINLAFFLKLTKDITAIPDKVNFDLLLGVFSILKYLKANYNKNLKEFIQALIFKTYLNLENNSSKIEFAYSKEYAMTNIWSTLDFYIKKEFILAHLKCYIIKYIYNEGNLILLKTNNEKFNTSIFEADIPYKSLLIKDYKIFMLLEKILKFPEIFNAFQILLNEMNLKSLILMCFTQDEISNNKSSFLIFSLNSFKSIMLYNVQSSSSFFLRNFIAASEHDLEFIKLENVNIPTNVLYLLLQQTKLKGLAIKNISIPGNLPLLDQYMVVSERFDYIKFQNVKINSIWWNTFFSKAIVHTLITSFNSISAEKYFIEEFNKVSNVKNFFHLEIIFYFAQISKEFCDSLCKFENLRTLKLRRYVLDKQTESNLFGAVMKMIRLENLTIQNYHISNTTQNDIFEKKGLKTLHIENEKFMKTIFKVEFKYNFESLNRICFKYITIERVCLIGIFELKGLEYLSFDHCYFEPFANLKFPNFRSRKLKFLYFNRTIIENINSVDFLNNLDCLEILDLSYSRSQLGYLISLNLMSNKTLRILLFEAGILGTRDLHRIKQMEFLEELDISYCEFSECHFFELSAECKFFNSLKVLNLWYVEINCEDLRYLLNFKNLTKISLTFYNHNHMSEKDCLFCIMQLIRSSNSRLEVSLNPNNIYYRYVKEI</sequence>
<dbReference type="InterPro" id="IPR032675">
    <property type="entry name" value="LRR_dom_sf"/>
</dbReference>
<dbReference type="OrthoDB" id="1394818at2759"/>
<dbReference type="Proteomes" id="UP000292282">
    <property type="component" value="Unassembled WGS sequence"/>
</dbReference>
<accession>A0A4Q9LXN1</accession>
<gene>
    <name evidence="1" type="ORF">CWI38_0535p0030</name>
</gene>
<keyword evidence="2" id="KW-1185">Reference proteome</keyword>
<dbReference type="VEuPathDB" id="MicrosporidiaDB:CWI38_0535p0030"/>
<name>A0A4Q9LXN1_9MICR</name>
<proteinExistence type="predicted"/>
<reference evidence="1 2" key="1">
    <citation type="submission" date="2017-12" db="EMBL/GenBank/DDBJ databases">
        <authorList>
            <person name="Pombert J.-F."/>
            <person name="Haag K.L."/>
            <person name="Ebert D."/>
        </authorList>
    </citation>
    <scope>NUCLEOTIDE SEQUENCE [LARGE SCALE GENOMIC DNA]</scope>
    <source>
        <strain evidence="1">IL-G-3</strain>
    </source>
</reference>
<comment type="caution">
    <text evidence="1">The sequence shown here is derived from an EMBL/GenBank/DDBJ whole genome shotgun (WGS) entry which is preliminary data.</text>
</comment>
<evidence type="ECO:0000313" key="1">
    <source>
        <dbReference type="EMBL" id="TBU13087.1"/>
    </source>
</evidence>
<dbReference type="AlphaFoldDB" id="A0A4Q9LXN1"/>
<organism evidence="1 2">
    <name type="scientific">Hamiltosporidium tvaerminnensis</name>
    <dbReference type="NCBI Taxonomy" id="1176355"/>
    <lineage>
        <taxon>Eukaryota</taxon>
        <taxon>Fungi</taxon>
        <taxon>Fungi incertae sedis</taxon>
        <taxon>Microsporidia</taxon>
        <taxon>Dubosqiidae</taxon>
        <taxon>Hamiltosporidium</taxon>
    </lineage>
</organism>
<evidence type="ECO:0000313" key="2">
    <source>
        <dbReference type="Proteomes" id="UP000292282"/>
    </source>
</evidence>
<dbReference type="Gene3D" id="3.80.10.10">
    <property type="entry name" value="Ribonuclease Inhibitor"/>
    <property type="match status" value="1"/>
</dbReference>
<dbReference type="EMBL" id="PITK01000535">
    <property type="protein sequence ID" value="TBU13087.1"/>
    <property type="molecule type" value="Genomic_DNA"/>
</dbReference>